<keyword evidence="2" id="KW-1185">Reference proteome</keyword>
<protein>
    <submittedName>
        <fullName evidence="1">Uncharacterized protein</fullName>
    </submittedName>
</protein>
<reference evidence="1" key="1">
    <citation type="submission" date="2018-05" db="EMBL/GenBank/DDBJ databases">
        <title>Draft genome of Mucuna pruriens seed.</title>
        <authorList>
            <person name="Nnadi N.E."/>
            <person name="Vos R."/>
            <person name="Hasami M.H."/>
            <person name="Devisetty U.K."/>
            <person name="Aguiy J.C."/>
        </authorList>
    </citation>
    <scope>NUCLEOTIDE SEQUENCE [LARGE SCALE GENOMIC DNA]</scope>
    <source>
        <strain evidence="1">JCA_2017</strain>
    </source>
</reference>
<dbReference type="EMBL" id="QJKJ01001706">
    <property type="protein sequence ID" value="RDY06324.1"/>
    <property type="molecule type" value="Genomic_DNA"/>
</dbReference>
<organism evidence="1 2">
    <name type="scientific">Mucuna pruriens</name>
    <name type="common">Velvet bean</name>
    <name type="synonym">Dolichos pruriens</name>
    <dbReference type="NCBI Taxonomy" id="157652"/>
    <lineage>
        <taxon>Eukaryota</taxon>
        <taxon>Viridiplantae</taxon>
        <taxon>Streptophyta</taxon>
        <taxon>Embryophyta</taxon>
        <taxon>Tracheophyta</taxon>
        <taxon>Spermatophyta</taxon>
        <taxon>Magnoliopsida</taxon>
        <taxon>eudicotyledons</taxon>
        <taxon>Gunneridae</taxon>
        <taxon>Pentapetalae</taxon>
        <taxon>rosids</taxon>
        <taxon>fabids</taxon>
        <taxon>Fabales</taxon>
        <taxon>Fabaceae</taxon>
        <taxon>Papilionoideae</taxon>
        <taxon>50 kb inversion clade</taxon>
        <taxon>NPAAA clade</taxon>
        <taxon>indigoferoid/millettioid clade</taxon>
        <taxon>Phaseoleae</taxon>
        <taxon>Mucuna</taxon>
    </lineage>
</organism>
<evidence type="ECO:0000313" key="1">
    <source>
        <dbReference type="EMBL" id="RDY06324.1"/>
    </source>
</evidence>
<proteinExistence type="predicted"/>
<dbReference type="AlphaFoldDB" id="A0A371HUD9"/>
<name>A0A371HUD9_MUCPR</name>
<gene>
    <name evidence="1" type="ORF">CR513_09695</name>
</gene>
<dbReference type="Proteomes" id="UP000257109">
    <property type="component" value="Unassembled WGS sequence"/>
</dbReference>
<feature type="non-terminal residue" evidence="1">
    <location>
        <position position="1"/>
    </location>
</feature>
<comment type="caution">
    <text evidence="1">The sequence shown here is derived from an EMBL/GenBank/DDBJ whole genome shotgun (WGS) entry which is preliminary data.</text>
</comment>
<evidence type="ECO:0000313" key="2">
    <source>
        <dbReference type="Proteomes" id="UP000257109"/>
    </source>
</evidence>
<accession>A0A371HUD9</accession>
<sequence>MSNEKWRIRTEYANLNKVCPRDSFLFLLIWNVEDVFVEHHNIIKFRPSVTDGVDHHDAIIHDVASFDDNWIETWRRN</sequence>